<protein>
    <submittedName>
        <fullName evidence="1">Uncharacterized protein</fullName>
    </submittedName>
</protein>
<accession>A0A0P1A8S8</accession>
<evidence type="ECO:0000313" key="2">
    <source>
        <dbReference type="Proteomes" id="UP000054928"/>
    </source>
</evidence>
<name>A0A0P1A8S8_PLAHL</name>
<evidence type="ECO:0000313" key="1">
    <source>
        <dbReference type="EMBL" id="CEG36985.1"/>
    </source>
</evidence>
<dbReference type="Proteomes" id="UP000054928">
    <property type="component" value="Unassembled WGS sequence"/>
</dbReference>
<reference evidence="2" key="1">
    <citation type="submission" date="2014-09" db="EMBL/GenBank/DDBJ databases">
        <authorList>
            <person name="Sharma Rahul"/>
            <person name="Thines Marco"/>
        </authorList>
    </citation>
    <scope>NUCLEOTIDE SEQUENCE [LARGE SCALE GENOMIC DNA]</scope>
</reference>
<dbReference type="AlphaFoldDB" id="A0A0P1A8S8"/>
<dbReference type="GeneID" id="36399506"/>
<sequence>MVLNVVEVQPWQQRVAVDATNVKIAALNAAMASDTFLEAGMLDVFMQNIRTGAADTDTSVIGLFAAEQLCVN</sequence>
<organism evidence="1 2">
    <name type="scientific">Plasmopara halstedii</name>
    <name type="common">Downy mildew of sunflower</name>
    <dbReference type="NCBI Taxonomy" id="4781"/>
    <lineage>
        <taxon>Eukaryota</taxon>
        <taxon>Sar</taxon>
        <taxon>Stramenopiles</taxon>
        <taxon>Oomycota</taxon>
        <taxon>Peronosporomycetes</taxon>
        <taxon>Peronosporales</taxon>
        <taxon>Peronosporaceae</taxon>
        <taxon>Plasmopara</taxon>
    </lineage>
</organism>
<dbReference type="RefSeq" id="XP_024573354.1">
    <property type="nucleotide sequence ID" value="XM_024722261.1"/>
</dbReference>
<proteinExistence type="predicted"/>
<dbReference type="EMBL" id="CCYD01000261">
    <property type="protein sequence ID" value="CEG36985.1"/>
    <property type="molecule type" value="Genomic_DNA"/>
</dbReference>
<keyword evidence="2" id="KW-1185">Reference proteome</keyword>